<reference evidence="4" key="1">
    <citation type="submission" date="2023-03" db="EMBL/GenBank/DDBJ databases">
        <title>Massive genome expansion in bonnet fungi (Mycena s.s.) driven by repeated elements and novel gene families across ecological guilds.</title>
        <authorList>
            <consortium name="Lawrence Berkeley National Laboratory"/>
            <person name="Harder C.B."/>
            <person name="Miyauchi S."/>
            <person name="Viragh M."/>
            <person name="Kuo A."/>
            <person name="Thoen E."/>
            <person name="Andreopoulos B."/>
            <person name="Lu D."/>
            <person name="Skrede I."/>
            <person name="Drula E."/>
            <person name="Henrissat B."/>
            <person name="Morin E."/>
            <person name="Kohler A."/>
            <person name="Barry K."/>
            <person name="LaButti K."/>
            <person name="Morin E."/>
            <person name="Salamov A."/>
            <person name="Lipzen A."/>
            <person name="Mereny Z."/>
            <person name="Hegedus B."/>
            <person name="Baldrian P."/>
            <person name="Stursova M."/>
            <person name="Weitz H."/>
            <person name="Taylor A."/>
            <person name="Grigoriev I.V."/>
            <person name="Nagy L.G."/>
            <person name="Martin F."/>
            <person name="Kauserud H."/>
        </authorList>
    </citation>
    <scope>NUCLEOTIDE SEQUENCE</scope>
    <source>
        <strain evidence="4">CBHHK182m</strain>
    </source>
</reference>
<feature type="compositionally biased region" description="Polar residues" evidence="2">
    <location>
        <begin position="471"/>
        <end position="482"/>
    </location>
</feature>
<gene>
    <name evidence="4" type="ORF">B0H16DRAFT_1535082</name>
</gene>
<keyword evidence="1" id="KW-0862">Zinc</keyword>
<dbReference type="Gene3D" id="3.30.160.60">
    <property type="entry name" value="Classic Zinc Finger"/>
    <property type="match status" value="1"/>
</dbReference>
<keyword evidence="1" id="KW-0863">Zinc-finger</keyword>
<keyword evidence="1" id="KW-0479">Metal-binding</keyword>
<name>A0AAD7NGU3_9AGAR</name>
<evidence type="ECO:0000313" key="5">
    <source>
        <dbReference type="Proteomes" id="UP001215598"/>
    </source>
</evidence>
<feature type="compositionally biased region" description="Pro residues" evidence="2">
    <location>
        <begin position="10"/>
        <end position="27"/>
    </location>
</feature>
<feature type="compositionally biased region" description="Polar residues" evidence="2">
    <location>
        <begin position="60"/>
        <end position="69"/>
    </location>
</feature>
<feature type="region of interest" description="Disordered" evidence="2">
    <location>
        <begin position="408"/>
        <end position="427"/>
    </location>
</feature>
<dbReference type="GO" id="GO:0008270">
    <property type="term" value="F:zinc ion binding"/>
    <property type="evidence" value="ECO:0007669"/>
    <property type="project" value="UniProtKB-KW"/>
</dbReference>
<dbReference type="PANTHER" id="PTHR36167:SF3">
    <property type="entry name" value="C2H2 FINGER DOMAIN TRANSCRIPTION FACTOR (EUROFUNG)-RELATED"/>
    <property type="match status" value="1"/>
</dbReference>
<dbReference type="AlphaFoldDB" id="A0AAD7NGU3"/>
<evidence type="ECO:0000256" key="1">
    <source>
        <dbReference type="PROSITE-ProRule" id="PRU00042"/>
    </source>
</evidence>
<evidence type="ECO:0000259" key="3">
    <source>
        <dbReference type="PROSITE" id="PS50157"/>
    </source>
</evidence>
<feature type="domain" description="C2H2-type" evidence="3">
    <location>
        <begin position="338"/>
        <end position="369"/>
    </location>
</feature>
<dbReference type="PANTHER" id="PTHR36167">
    <property type="entry name" value="C2H2 FINGER DOMAIN TRANSCRIPTION FACTOR (EUROFUNG)-RELATED"/>
    <property type="match status" value="1"/>
</dbReference>
<feature type="region of interest" description="Disordered" evidence="2">
    <location>
        <begin position="1"/>
        <end position="149"/>
    </location>
</feature>
<accession>A0AAD7NGU3</accession>
<dbReference type="GO" id="GO:0006355">
    <property type="term" value="P:regulation of DNA-templated transcription"/>
    <property type="evidence" value="ECO:0007669"/>
    <property type="project" value="InterPro"/>
</dbReference>
<sequence>MTCRHSKAPPIAPPPQCSPTSTRPPLPRLHQLLPADPDTVPRSSHLFLEELSRLVADSTDPLSRPSSGTVEDDSPVSPSGPNYHYLTRHSRSPPAIYDSNASYAAPYPYSNDLRRAPSFHAPSPAPIDAPQPLSAPHAQDRFPISAYPSGTRLDSLADRQPRYGLLPKITTNNILDQRRMSEPTVPYLPPRAQQYSFNNYDEQSSPHSPESPYLSRVASLGSLRHGYSPAVTHPDWKQDVEEHRLDVSPFQSFASGISGSPPMQYAVRGEDPYGPSPPGTSTSSSSTAPAVLPPPPSQSAQGDPPDPSNKKTYSFVALPGNAVRKRPRRRYDEIERLYHCKWPECNKAYGTLNHLNAHVQMQKHGAKRSPNEFKELRKQWRKAKKEYESPALGPIRRSMSLRRDDLYHGHPYSGGHHRSFSHNSALPPPLSVSIPQLRQDASYGVDHLRYAPDSRGEIDPQSYGAGIDFRQPQNAPWSASSSRDIYHSPLSAHPTYPYLDSSHAQMMESPPADSYHSPSRSTMSGRLPPDSMLLTPLVTSGQVAESYATETYYDDKARSGHPSNLDQSGDEY</sequence>
<proteinExistence type="predicted"/>
<dbReference type="InterPro" id="IPR013087">
    <property type="entry name" value="Znf_C2H2_type"/>
</dbReference>
<dbReference type="PROSITE" id="PS00028">
    <property type="entry name" value="ZINC_FINGER_C2H2_1"/>
    <property type="match status" value="1"/>
</dbReference>
<feature type="region of interest" description="Disordered" evidence="2">
    <location>
        <begin position="451"/>
        <end position="482"/>
    </location>
</feature>
<feature type="compositionally biased region" description="Low complexity" evidence="2">
    <location>
        <begin position="279"/>
        <end position="290"/>
    </location>
</feature>
<keyword evidence="5" id="KW-1185">Reference proteome</keyword>
<evidence type="ECO:0000313" key="4">
    <source>
        <dbReference type="EMBL" id="KAJ7759279.1"/>
    </source>
</evidence>
<feature type="region of interest" description="Disordered" evidence="2">
    <location>
        <begin position="551"/>
        <end position="572"/>
    </location>
</feature>
<evidence type="ECO:0000256" key="2">
    <source>
        <dbReference type="SAM" id="MobiDB-lite"/>
    </source>
</evidence>
<comment type="caution">
    <text evidence="4">The sequence shown here is derived from an EMBL/GenBank/DDBJ whole genome shotgun (WGS) entry which is preliminary data.</text>
</comment>
<dbReference type="InterPro" id="IPR039327">
    <property type="entry name" value="CON7-like"/>
</dbReference>
<feature type="region of interest" description="Disordered" evidence="2">
    <location>
        <begin position="251"/>
        <end position="313"/>
    </location>
</feature>
<dbReference type="EMBL" id="JARKIB010000040">
    <property type="protein sequence ID" value="KAJ7759279.1"/>
    <property type="molecule type" value="Genomic_DNA"/>
</dbReference>
<dbReference type="PROSITE" id="PS50157">
    <property type="entry name" value="ZINC_FINGER_C2H2_2"/>
    <property type="match status" value="1"/>
</dbReference>
<feature type="region of interest" description="Disordered" evidence="2">
    <location>
        <begin position="501"/>
        <end position="538"/>
    </location>
</feature>
<organism evidence="4 5">
    <name type="scientific">Mycena metata</name>
    <dbReference type="NCBI Taxonomy" id="1033252"/>
    <lineage>
        <taxon>Eukaryota</taxon>
        <taxon>Fungi</taxon>
        <taxon>Dikarya</taxon>
        <taxon>Basidiomycota</taxon>
        <taxon>Agaricomycotina</taxon>
        <taxon>Agaricomycetes</taxon>
        <taxon>Agaricomycetidae</taxon>
        <taxon>Agaricales</taxon>
        <taxon>Marasmiineae</taxon>
        <taxon>Mycenaceae</taxon>
        <taxon>Mycena</taxon>
    </lineage>
</organism>
<feature type="compositionally biased region" description="Polar residues" evidence="2">
    <location>
        <begin position="561"/>
        <end position="572"/>
    </location>
</feature>
<protein>
    <recommendedName>
        <fullName evidence="3">C2H2-type domain-containing protein</fullName>
    </recommendedName>
</protein>
<dbReference type="Proteomes" id="UP001215598">
    <property type="component" value="Unassembled WGS sequence"/>
</dbReference>